<sequence length="34" mass="3800">NTELSISNLQSADQVLLVKVNLENNAEVTRKIVF</sequence>
<evidence type="ECO:0000313" key="2">
    <source>
        <dbReference type="Proteomes" id="UP000184112"/>
    </source>
</evidence>
<feature type="non-terminal residue" evidence="1">
    <location>
        <position position="1"/>
    </location>
</feature>
<organism evidence="1 2">
    <name type="scientific">Flavobacterium johnsoniae</name>
    <name type="common">Cytophaga johnsonae</name>
    <dbReference type="NCBI Taxonomy" id="986"/>
    <lineage>
        <taxon>Bacteria</taxon>
        <taxon>Pseudomonadati</taxon>
        <taxon>Bacteroidota</taxon>
        <taxon>Flavobacteriia</taxon>
        <taxon>Flavobacteriales</taxon>
        <taxon>Flavobacteriaceae</taxon>
        <taxon>Flavobacterium</taxon>
    </lineage>
</organism>
<protein>
    <submittedName>
        <fullName evidence="1">Uncharacterized protein</fullName>
    </submittedName>
</protein>
<proteinExistence type="predicted"/>
<evidence type="ECO:0000313" key="1">
    <source>
        <dbReference type="EMBL" id="SHH29538.1"/>
    </source>
</evidence>
<dbReference type="Proteomes" id="UP000184112">
    <property type="component" value="Unassembled WGS sequence"/>
</dbReference>
<accession>A0A1M5RU22</accession>
<gene>
    <name evidence="1" type="ORF">SAMN05444388_1091</name>
</gene>
<dbReference type="AlphaFoldDB" id="A0A1M5RU22"/>
<name>A0A1M5RU22_FLAJO</name>
<reference evidence="1 2" key="1">
    <citation type="submission" date="2016-11" db="EMBL/GenBank/DDBJ databases">
        <authorList>
            <person name="Jaros S."/>
            <person name="Januszkiewicz K."/>
            <person name="Wedrychowicz H."/>
        </authorList>
    </citation>
    <scope>NUCLEOTIDE SEQUENCE [LARGE SCALE GENOMIC DNA]</scope>
    <source>
        <strain evidence="1 2">DSM 6792</strain>
    </source>
</reference>
<dbReference type="EMBL" id="FQWH01000009">
    <property type="protein sequence ID" value="SHH29538.1"/>
    <property type="molecule type" value="Genomic_DNA"/>
</dbReference>